<evidence type="ECO:0000313" key="3">
    <source>
        <dbReference type="EMBL" id="UGS35706.1"/>
    </source>
</evidence>
<sequence>MTLGVGILSHERRASVLRIVAAVRELSAEPVALVVADDGSGDGTAEAGRAEGVRVIAGERRGPAWNRNRALWHLLTAGCEAIVLIEDDLVPAQAGWDREWADAAERWGVVSHAPGDRAHVRTREGGEGTAKDPVRSPEEPAGALGVSRAALEAVGFFDSRFRGYGSAHGEWAARARRAGFGAARHERALPRKTRTLCIGGGLEPLADDGRGGDDEELAGNRRVARRVRGGTLYRDPWSGDEQRRAFLAEQRLTGVPDGGRVLRVRAVAAAPSSGEAIARTELVLLSLQPGVADPLEEHVLRRTAPREIDAAPEFLTRVSGGLVDGTDLLALNESAGEVLLDAPPAAPVELRPLGLAAGARGTLTRPAGPTADGGERAVLAGIHGRHAPGSFWLELVPRLLLARERGILGDAPVLVPPLRADEHAALELLGLGGLDLRTPVPDTLHRFGELLLPGPGVARARRACPAALRRTRAALAPAAADAVLPRRLFVARRDALARRTDEDALLELLYRHGFEAAWDDELTQPERIHHFARAEALLVVQGPWLDGALLAPEGAFVIELVAEGATAGEIERGWTLTSALGQRHAQVVCRRAAAGAAPITIDLEHLDRVLLTLLG</sequence>
<accession>A0A9E6XXQ2</accession>
<feature type="compositionally biased region" description="Basic and acidic residues" evidence="1">
    <location>
        <begin position="117"/>
        <end position="138"/>
    </location>
</feature>
<protein>
    <recommendedName>
        <fullName evidence="2">Glycosyltransferase 2-like domain-containing protein</fullName>
    </recommendedName>
</protein>
<dbReference type="Pfam" id="PF00535">
    <property type="entry name" value="Glycos_transf_2"/>
    <property type="match status" value="1"/>
</dbReference>
<organism evidence="3 4">
    <name type="scientific">Capillimicrobium parvum</name>
    <dbReference type="NCBI Taxonomy" id="2884022"/>
    <lineage>
        <taxon>Bacteria</taxon>
        <taxon>Bacillati</taxon>
        <taxon>Actinomycetota</taxon>
        <taxon>Thermoleophilia</taxon>
        <taxon>Solirubrobacterales</taxon>
        <taxon>Capillimicrobiaceae</taxon>
        <taxon>Capillimicrobium</taxon>
    </lineage>
</organism>
<dbReference type="Proteomes" id="UP001162834">
    <property type="component" value="Chromosome"/>
</dbReference>
<gene>
    <name evidence="3" type="ORF">DSM104329_02101</name>
</gene>
<dbReference type="AlphaFoldDB" id="A0A9E6XXQ2"/>
<dbReference type="InterPro" id="IPR001173">
    <property type="entry name" value="Glyco_trans_2-like"/>
</dbReference>
<dbReference type="InterPro" id="IPR029044">
    <property type="entry name" value="Nucleotide-diphossugar_trans"/>
</dbReference>
<dbReference type="SUPFAM" id="SSF53448">
    <property type="entry name" value="Nucleotide-diphospho-sugar transferases"/>
    <property type="match status" value="1"/>
</dbReference>
<dbReference type="EMBL" id="CP087164">
    <property type="protein sequence ID" value="UGS35706.1"/>
    <property type="molecule type" value="Genomic_DNA"/>
</dbReference>
<dbReference type="RefSeq" id="WP_259315388.1">
    <property type="nucleotide sequence ID" value="NZ_CP087164.1"/>
</dbReference>
<evidence type="ECO:0000313" key="4">
    <source>
        <dbReference type="Proteomes" id="UP001162834"/>
    </source>
</evidence>
<name>A0A9E6XXQ2_9ACTN</name>
<evidence type="ECO:0000259" key="2">
    <source>
        <dbReference type="Pfam" id="PF00535"/>
    </source>
</evidence>
<proteinExistence type="predicted"/>
<evidence type="ECO:0000256" key="1">
    <source>
        <dbReference type="SAM" id="MobiDB-lite"/>
    </source>
</evidence>
<feature type="domain" description="Glycosyltransferase 2-like" evidence="2">
    <location>
        <begin position="7"/>
        <end position="101"/>
    </location>
</feature>
<reference evidence="3" key="1">
    <citation type="journal article" date="2022" name="Int. J. Syst. Evol. Microbiol.">
        <title>Pseudomonas aegrilactucae sp. nov. and Pseudomonas morbosilactucae sp. nov., pathogens causing bacterial rot of lettuce in Japan.</title>
        <authorList>
            <person name="Sawada H."/>
            <person name="Fujikawa T."/>
            <person name="Satou M."/>
        </authorList>
    </citation>
    <scope>NUCLEOTIDE SEQUENCE</scope>
    <source>
        <strain evidence="3">0166_1</strain>
    </source>
</reference>
<keyword evidence="4" id="KW-1185">Reference proteome</keyword>
<dbReference type="KEGG" id="sbae:DSM104329_02101"/>
<dbReference type="Gene3D" id="3.90.550.10">
    <property type="entry name" value="Spore Coat Polysaccharide Biosynthesis Protein SpsA, Chain A"/>
    <property type="match status" value="1"/>
</dbReference>
<feature type="region of interest" description="Disordered" evidence="1">
    <location>
        <begin position="117"/>
        <end position="144"/>
    </location>
</feature>